<sequence>MSATHRRGGVVDHRLVRSLAPLCLALACSGVDVYDTHEHGEGEGETESLPLPSGPAIEAPYLVGDLACAEPSLVGAAERDLSPDESTELPAPAGLPELLADIRARGGRPVLRFDTHAAGRLLNVRVPVRSHQVHRSVDGVSDVSLDLGALTVRLAHAPGAGGLAPELVLPTTLPLDQVVVLKTYAREPTPDGLGRAALTMVSVFDRRDEAAGPVAALAIDDQVPQAREADCDALAYELAAEVPPVAVSFPPLSSCTVDECAKTRAAWLRANHDLFRVRQMLDFVASSPPGDRAFLWAAQGGSESGERLMSYESDDVGPNTALEFYFGPYAEYRLQAIRLAYSRLWQIFHDHEMGGLTLDIECTPDGPGDICNTTRPGGHHAVKSNMKLCDKAYSTPSQAFDVPRLVLHESMHHMFVPWKNTVGRLSPIMDTHTHGHGGLCTSKLITDKGYGLKKIKHLASYENDRGGDCWHNNFAFRNNDTYAYAAATLGTYIRFGYLARWPLELPPRESEEGYHPDPECGMPGVTTPPPGFSDPLSKCYKSGGVLVCPGANGGLSPGDLDIAAVCGDP</sequence>
<evidence type="ECO:0000313" key="2">
    <source>
        <dbReference type="EMBL" id="WAS96952.1"/>
    </source>
</evidence>
<dbReference type="Proteomes" id="UP001164459">
    <property type="component" value="Chromosome"/>
</dbReference>
<accession>A0ABY7HCF4</accession>
<gene>
    <name evidence="2" type="ORF">O0S08_12450</name>
</gene>
<organism evidence="2 3">
    <name type="scientific">Nannocystis punicea</name>
    <dbReference type="NCBI Taxonomy" id="2995304"/>
    <lineage>
        <taxon>Bacteria</taxon>
        <taxon>Pseudomonadati</taxon>
        <taxon>Myxococcota</taxon>
        <taxon>Polyangia</taxon>
        <taxon>Nannocystales</taxon>
        <taxon>Nannocystaceae</taxon>
        <taxon>Nannocystis</taxon>
    </lineage>
</organism>
<dbReference type="EMBL" id="CP114040">
    <property type="protein sequence ID" value="WAS96952.1"/>
    <property type="molecule type" value="Genomic_DNA"/>
</dbReference>
<protein>
    <submittedName>
        <fullName evidence="2">Uncharacterized protein</fullName>
    </submittedName>
</protein>
<feature type="compositionally biased region" description="Basic and acidic residues" evidence="1">
    <location>
        <begin position="508"/>
        <end position="518"/>
    </location>
</feature>
<reference evidence="2" key="1">
    <citation type="submission" date="2022-11" db="EMBL/GenBank/DDBJ databases">
        <title>Minimal conservation of predation-associated metabolite biosynthetic gene clusters underscores biosynthetic potential of Myxococcota including descriptions for ten novel species: Archangium lansinium sp. nov., Myxococcus landrumus sp. nov., Nannocystis bai.</title>
        <authorList>
            <person name="Ahearne A."/>
            <person name="Stevens C."/>
            <person name="Dowd S."/>
        </authorList>
    </citation>
    <scope>NUCLEOTIDE SEQUENCE</scope>
    <source>
        <strain evidence="2">Fl3</strain>
    </source>
</reference>
<proteinExistence type="predicted"/>
<evidence type="ECO:0000313" key="3">
    <source>
        <dbReference type="Proteomes" id="UP001164459"/>
    </source>
</evidence>
<dbReference type="PROSITE" id="PS51257">
    <property type="entry name" value="PROKAR_LIPOPROTEIN"/>
    <property type="match status" value="1"/>
</dbReference>
<feature type="region of interest" description="Disordered" evidence="1">
    <location>
        <begin position="508"/>
        <end position="527"/>
    </location>
</feature>
<name>A0ABY7HCF4_9BACT</name>
<dbReference type="RefSeq" id="WP_269039315.1">
    <property type="nucleotide sequence ID" value="NZ_CP114040.1"/>
</dbReference>
<evidence type="ECO:0000256" key="1">
    <source>
        <dbReference type="SAM" id="MobiDB-lite"/>
    </source>
</evidence>
<keyword evidence="3" id="KW-1185">Reference proteome</keyword>